<protein>
    <submittedName>
        <fullName evidence="3">CPBP family intramembrane metalloprotease</fullName>
    </submittedName>
</protein>
<keyword evidence="1" id="KW-1133">Transmembrane helix</keyword>
<feature type="transmembrane region" description="Helical" evidence="1">
    <location>
        <begin position="12"/>
        <end position="35"/>
    </location>
</feature>
<dbReference type="Pfam" id="PF02517">
    <property type="entry name" value="Rce1-like"/>
    <property type="match status" value="1"/>
</dbReference>
<dbReference type="EMBL" id="CP026520">
    <property type="protein sequence ID" value="QAV20305.1"/>
    <property type="molecule type" value="Genomic_DNA"/>
</dbReference>
<sequence>MGESSDLIRTNRCLQVSFLSCRAIVSLIFGLIHFAQGPSCIISSFIFGAVMTWLYFLTSRLLLPILLHICCM</sequence>
<keyword evidence="3" id="KW-0645">Protease</keyword>
<dbReference type="OrthoDB" id="2583547at2"/>
<evidence type="ECO:0000256" key="1">
    <source>
        <dbReference type="SAM" id="Phobius"/>
    </source>
</evidence>
<dbReference type="InterPro" id="IPR003675">
    <property type="entry name" value="Rce1/LyrA-like_dom"/>
</dbReference>
<dbReference type="GO" id="GO:0008237">
    <property type="term" value="F:metallopeptidase activity"/>
    <property type="evidence" value="ECO:0007669"/>
    <property type="project" value="UniProtKB-KW"/>
</dbReference>
<feature type="transmembrane region" description="Helical" evidence="1">
    <location>
        <begin position="41"/>
        <end position="63"/>
    </location>
</feature>
<evidence type="ECO:0000313" key="4">
    <source>
        <dbReference type="Proteomes" id="UP000288943"/>
    </source>
</evidence>
<name>A0A410X0S1_9BACL</name>
<dbReference type="AlphaFoldDB" id="A0A410X0S1"/>
<gene>
    <name evidence="3" type="ORF">PC41400_22580</name>
</gene>
<keyword evidence="1" id="KW-0472">Membrane</keyword>
<reference evidence="3 4" key="1">
    <citation type="submission" date="2018-01" db="EMBL/GenBank/DDBJ databases">
        <title>The whole genome sequencing and assembly of Paenibacillus chitinolyticus KCCM 41400 strain.</title>
        <authorList>
            <person name="Kim J.-Y."/>
            <person name="Park M.-K."/>
            <person name="Lee Y.-J."/>
            <person name="Yi H."/>
            <person name="Bahn Y.-S."/>
            <person name="Kim J.F."/>
            <person name="Lee D.-W."/>
        </authorList>
    </citation>
    <scope>NUCLEOTIDE SEQUENCE [LARGE SCALE GENOMIC DNA]</scope>
    <source>
        <strain evidence="3 4">KCCM 41400</strain>
    </source>
</reference>
<accession>A0A410X0S1</accession>
<dbReference type="KEGG" id="pchi:PC41400_22580"/>
<proteinExistence type="predicted"/>
<evidence type="ECO:0000313" key="3">
    <source>
        <dbReference type="EMBL" id="QAV20305.1"/>
    </source>
</evidence>
<dbReference type="Proteomes" id="UP000288943">
    <property type="component" value="Chromosome"/>
</dbReference>
<organism evidence="3 4">
    <name type="scientific">Paenibacillus chitinolyticus</name>
    <dbReference type="NCBI Taxonomy" id="79263"/>
    <lineage>
        <taxon>Bacteria</taxon>
        <taxon>Bacillati</taxon>
        <taxon>Bacillota</taxon>
        <taxon>Bacilli</taxon>
        <taxon>Bacillales</taxon>
        <taxon>Paenibacillaceae</taxon>
        <taxon>Paenibacillus</taxon>
    </lineage>
</organism>
<keyword evidence="1" id="KW-0812">Transmembrane</keyword>
<dbReference type="GO" id="GO:0080120">
    <property type="term" value="P:CAAX-box protein maturation"/>
    <property type="evidence" value="ECO:0007669"/>
    <property type="project" value="UniProtKB-ARBA"/>
</dbReference>
<dbReference type="GO" id="GO:0006508">
    <property type="term" value="P:proteolysis"/>
    <property type="evidence" value="ECO:0007669"/>
    <property type="project" value="UniProtKB-KW"/>
</dbReference>
<keyword evidence="3" id="KW-0378">Hydrolase</keyword>
<evidence type="ECO:0000259" key="2">
    <source>
        <dbReference type="Pfam" id="PF02517"/>
    </source>
</evidence>
<feature type="domain" description="CAAX prenyl protease 2/Lysostaphin resistance protein A-like" evidence="2">
    <location>
        <begin position="21"/>
        <end position="71"/>
    </location>
</feature>
<keyword evidence="3" id="KW-0482">Metalloprotease</keyword>
<dbReference type="GO" id="GO:0004175">
    <property type="term" value="F:endopeptidase activity"/>
    <property type="evidence" value="ECO:0007669"/>
    <property type="project" value="UniProtKB-ARBA"/>
</dbReference>